<reference evidence="2" key="1">
    <citation type="journal article" date="2022" name="Front. Microbiol.">
        <title>New perspectives on an old grouping: The genomic and phenotypic variability of Oxalobacter formigenes and the implications for calcium oxalate stone prevention.</title>
        <authorList>
            <person name="Chmiel J.A."/>
            <person name="Carr C."/>
            <person name="Stuivenberg G.A."/>
            <person name="Venema R."/>
            <person name="Chanyi R.M."/>
            <person name="Al K.F."/>
            <person name="Giguere D."/>
            <person name="Say H."/>
            <person name="Akouris P.P."/>
            <person name="Dominguez Romero S.A."/>
            <person name="Kwong A."/>
            <person name="Tai V."/>
            <person name="Koval S.F."/>
            <person name="Razvi H."/>
            <person name="Bjazevic J."/>
            <person name="Burton J.P."/>
        </authorList>
    </citation>
    <scope>NUCLEOTIDE SEQUENCE</scope>
    <source>
        <strain evidence="2">WoOx3</strain>
    </source>
</reference>
<dbReference type="NCBIfam" id="TIGR01444">
    <property type="entry name" value="fkbM_fam"/>
    <property type="match status" value="1"/>
</dbReference>
<keyword evidence="2" id="KW-0489">Methyltransferase</keyword>
<keyword evidence="2" id="KW-0808">Transferase</keyword>
<dbReference type="SUPFAM" id="SSF53335">
    <property type="entry name" value="S-adenosyl-L-methionine-dependent methyltransferases"/>
    <property type="match status" value="1"/>
</dbReference>
<dbReference type="RefSeq" id="WP_269308093.1">
    <property type="nucleotide sequence ID" value="NZ_CP098242.1"/>
</dbReference>
<gene>
    <name evidence="2" type="ORF">NB640_07350</name>
</gene>
<evidence type="ECO:0000313" key="3">
    <source>
        <dbReference type="Proteomes" id="UP001156215"/>
    </source>
</evidence>
<dbReference type="GO" id="GO:0008168">
    <property type="term" value="F:methyltransferase activity"/>
    <property type="evidence" value="ECO:0007669"/>
    <property type="project" value="UniProtKB-KW"/>
</dbReference>
<dbReference type="InterPro" id="IPR029063">
    <property type="entry name" value="SAM-dependent_MTases_sf"/>
</dbReference>
<protein>
    <submittedName>
        <fullName evidence="2">FkbM family methyltransferase</fullName>
    </submittedName>
</protein>
<name>A0A9E9LWW4_9BURK</name>
<dbReference type="InterPro" id="IPR006342">
    <property type="entry name" value="FkbM_mtfrase"/>
</dbReference>
<dbReference type="InterPro" id="IPR052514">
    <property type="entry name" value="SAM-dependent_MTase"/>
</dbReference>
<dbReference type="Gene3D" id="3.40.50.150">
    <property type="entry name" value="Vaccinia Virus protein VP39"/>
    <property type="match status" value="1"/>
</dbReference>
<dbReference type="GO" id="GO:0032259">
    <property type="term" value="P:methylation"/>
    <property type="evidence" value="ECO:0007669"/>
    <property type="project" value="UniProtKB-KW"/>
</dbReference>
<evidence type="ECO:0000313" key="2">
    <source>
        <dbReference type="EMBL" id="WAW09100.1"/>
    </source>
</evidence>
<accession>A0A9E9LWW4</accession>
<sequence length="261" mass="29829">MLLSYIYARIFSRKIFYKFNRFINFSSLRCLGVRGNQSGEEEFLKSHLATLESGVILDVGANIGNYAKNIRELNNASVIYCFEPHPRTFGKLQSAVDGLGIVAFNVAIDSAPGILSLYDYQNHDGSEHASLFKEVIEEFHAGQAVEHSVKAITLNEFAKENQIKRVSLLKVDTEGNELAVLKGFDTYINNNLVDLIHFEFNGMNVISRTFFKDFWDFLPNYDFFRMAEYGLIPIEKYDPLFCEIFAYQNIVAKLKAELIKK</sequence>
<feature type="domain" description="Methyltransferase FkbM" evidence="1">
    <location>
        <begin position="58"/>
        <end position="223"/>
    </location>
</feature>
<dbReference type="PANTHER" id="PTHR34203">
    <property type="entry name" value="METHYLTRANSFERASE, FKBM FAMILY PROTEIN"/>
    <property type="match status" value="1"/>
</dbReference>
<proteinExistence type="predicted"/>
<dbReference type="KEGG" id="ovb:NB640_07350"/>
<evidence type="ECO:0000259" key="1">
    <source>
        <dbReference type="Pfam" id="PF05050"/>
    </source>
</evidence>
<organism evidence="2 3">
    <name type="scientific">Oxalobacter vibrioformis</name>
    <dbReference type="NCBI Taxonomy" id="933080"/>
    <lineage>
        <taxon>Bacteria</taxon>
        <taxon>Pseudomonadati</taxon>
        <taxon>Pseudomonadota</taxon>
        <taxon>Betaproteobacteria</taxon>
        <taxon>Burkholderiales</taxon>
        <taxon>Oxalobacteraceae</taxon>
        <taxon>Oxalobacter</taxon>
    </lineage>
</organism>
<dbReference type="Proteomes" id="UP001156215">
    <property type="component" value="Chromosome"/>
</dbReference>
<dbReference type="PANTHER" id="PTHR34203:SF15">
    <property type="entry name" value="SLL1173 PROTEIN"/>
    <property type="match status" value="1"/>
</dbReference>
<dbReference type="AlphaFoldDB" id="A0A9E9LWW4"/>
<dbReference type="Pfam" id="PF05050">
    <property type="entry name" value="Methyltransf_21"/>
    <property type="match status" value="1"/>
</dbReference>
<keyword evidence="3" id="KW-1185">Reference proteome</keyword>
<dbReference type="EMBL" id="CP098242">
    <property type="protein sequence ID" value="WAW09100.1"/>
    <property type="molecule type" value="Genomic_DNA"/>
</dbReference>